<dbReference type="OrthoDB" id="2105857at2759"/>
<keyword evidence="1" id="KW-0675">Receptor</keyword>
<evidence type="ECO:0000313" key="2">
    <source>
        <dbReference type="Proteomes" id="UP001151532"/>
    </source>
</evidence>
<dbReference type="PANTHER" id="PTHR48054:SF82">
    <property type="entry name" value="LRR RECEPTOR-LIKE SERINE_THREONINE-PROTEIN KINASE FLS2"/>
    <property type="match status" value="1"/>
</dbReference>
<comment type="caution">
    <text evidence="1">The sequence shown here is derived from an EMBL/GenBank/DDBJ whole genome shotgun (WGS) entry which is preliminary data.</text>
</comment>
<dbReference type="PANTHER" id="PTHR48054">
    <property type="entry name" value="RECEPTOR KINASE-LIKE PROTEIN XA21"/>
    <property type="match status" value="1"/>
</dbReference>
<name>A0A9Q0PAC8_SALPP</name>
<keyword evidence="2" id="KW-1185">Reference proteome</keyword>
<dbReference type="PRINTS" id="PR00019">
    <property type="entry name" value="LEURICHRPT"/>
</dbReference>
<keyword evidence="1" id="KW-0418">Kinase</keyword>
<dbReference type="InterPro" id="IPR032675">
    <property type="entry name" value="LRR_dom_sf"/>
</dbReference>
<reference evidence="1" key="2">
    <citation type="journal article" date="2023" name="Int. J. Mol. Sci.">
        <title>De Novo Assembly and Annotation of 11 Diverse Shrub Willow (Salix) Genomes Reveals Novel Gene Organization in Sex-Linked Regions.</title>
        <authorList>
            <person name="Hyden B."/>
            <person name="Feng K."/>
            <person name="Yates T.B."/>
            <person name="Jawdy S."/>
            <person name="Cereghino C."/>
            <person name="Smart L.B."/>
            <person name="Muchero W."/>
        </authorList>
    </citation>
    <scope>NUCLEOTIDE SEQUENCE</scope>
    <source>
        <tissue evidence="1">Shoot tip</tissue>
    </source>
</reference>
<dbReference type="SUPFAM" id="SSF52058">
    <property type="entry name" value="L domain-like"/>
    <property type="match status" value="1"/>
</dbReference>
<gene>
    <name evidence="1" type="ORF">OIU79_014847</name>
</gene>
<dbReference type="InterPro" id="IPR001611">
    <property type="entry name" value="Leu-rich_rpt"/>
</dbReference>
<dbReference type="InterPro" id="IPR052592">
    <property type="entry name" value="LRR-RLK"/>
</dbReference>
<protein>
    <submittedName>
        <fullName evidence="1">LRR RECEPTOR-LIKE KINASE FAMILY PROTEIN</fullName>
    </submittedName>
</protein>
<dbReference type="AlphaFoldDB" id="A0A9Q0PAC8"/>
<dbReference type="GO" id="GO:0016301">
    <property type="term" value="F:kinase activity"/>
    <property type="evidence" value="ECO:0007669"/>
    <property type="project" value="UniProtKB-KW"/>
</dbReference>
<dbReference type="Gene3D" id="3.80.10.10">
    <property type="entry name" value="Ribonuclease Inhibitor"/>
    <property type="match status" value="1"/>
</dbReference>
<dbReference type="Proteomes" id="UP001151532">
    <property type="component" value="Chromosome 2"/>
</dbReference>
<dbReference type="Pfam" id="PF00560">
    <property type="entry name" value="LRR_1"/>
    <property type="match status" value="2"/>
</dbReference>
<reference evidence="1" key="1">
    <citation type="submission" date="2022-11" db="EMBL/GenBank/DDBJ databases">
        <authorList>
            <person name="Hyden B.L."/>
            <person name="Feng K."/>
            <person name="Yates T."/>
            <person name="Jawdy S."/>
            <person name="Smart L.B."/>
            <person name="Muchero W."/>
        </authorList>
    </citation>
    <scope>NUCLEOTIDE SEQUENCE</scope>
    <source>
        <tissue evidence="1">Shoot tip</tissue>
    </source>
</reference>
<organism evidence="1 2">
    <name type="scientific">Salix purpurea</name>
    <name type="common">Purple osier willow</name>
    <dbReference type="NCBI Taxonomy" id="77065"/>
    <lineage>
        <taxon>Eukaryota</taxon>
        <taxon>Viridiplantae</taxon>
        <taxon>Streptophyta</taxon>
        <taxon>Embryophyta</taxon>
        <taxon>Tracheophyta</taxon>
        <taxon>Spermatophyta</taxon>
        <taxon>Magnoliopsida</taxon>
        <taxon>eudicotyledons</taxon>
        <taxon>Gunneridae</taxon>
        <taxon>Pentapetalae</taxon>
        <taxon>rosids</taxon>
        <taxon>fabids</taxon>
        <taxon>Malpighiales</taxon>
        <taxon>Salicaceae</taxon>
        <taxon>Saliceae</taxon>
        <taxon>Salix</taxon>
    </lineage>
</organism>
<sequence>MASIHYEPKLLAILSFPFFLSCIFVSTTGLVAALHSALLESEGKALLESGWWSDSDYSHLTERCDYWPGIVCDWVGSITEISPWSLKVGNKFGKMNFSCFPNLVRLDLANHELNGSIPPQISTLPQLRYLDLSSNNLTGYPT</sequence>
<proteinExistence type="predicted"/>
<dbReference type="EMBL" id="JAPFFK010000019">
    <property type="protein sequence ID" value="KAJ6684598.1"/>
    <property type="molecule type" value="Genomic_DNA"/>
</dbReference>
<accession>A0A9Q0PAC8</accession>
<keyword evidence="1" id="KW-0808">Transferase</keyword>
<evidence type="ECO:0000313" key="1">
    <source>
        <dbReference type="EMBL" id="KAJ6684598.1"/>
    </source>
</evidence>